<keyword evidence="2" id="KW-0645">Protease</keyword>
<keyword evidence="6 9" id="KW-0862">Zinc</keyword>
<keyword evidence="3 9" id="KW-0479">Metal-binding</keyword>
<feature type="binding site" evidence="9">
    <location>
        <position position="184"/>
    </location>
    <ligand>
        <name>Zn(2+)</name>
        <dbReference type="ChEBI" id="CHEBI:29105"/>
        <label>1</label>
    </ligand>
</feature>
<evidence type="ECO:0000313" key="12">
    <source>
        <dbReference type="EMBL" id="CAH0548864.1"/>
    </source>
</evidence>
<dbReference type="OrthoDB" id="10030048at2759"/>
<dbReference type="AlphaFoldDB" id="A0A9P0AW75"/>
<proteinExistence type="inferred from homology"/>
<keyword evidence="5" id="KW-0378">Hydrolase</keyword>
<protein>
    <recommendedName>
        <fullName evidence="11">Peptidase metallopeptidase domain-containing protein</fullName>
    </recommendedName>
</protein>
<sequence>MKLIILVSCVMCFSSVAFSASVDKSLIFLQKYGYLDSTPISSNKFSRLRDEKNYSKALKRFQRFYGLNPTGIANTETLLALDLPRCGVKDPNTSKQTRHKRYTFMDQSLWKKRDLTYKISKYSYHLDRNLVERDIEKAFAEWSKYTDFTFTNSKSQNADIDIRFERRDHGDGDPFDGPGGVLAHSEWLEYILDGGIIHFDDEEKWSFNGGGPSFLETALHEIGHVLGLDHTNVPGSVMWPKSTSLTKLQRDDIQGIQKLYGIRKQELVGE</sequence>
<feature type="binding site" evidence="9">
    <location>
        <position position="177"/>
    </location>
    <ligand>
        <name>Ca(2+)</name>
        <dbReference type="ChEBI" id="CHEBI:29108"/>
        <label>3</label>
    </ligand>
</feature>
<dbReference type="GO" id="GO:0008270">
    <property type="term" value="F:zinc ion binding"/>
    <property type="evidence" value="ECO:0007669"/>
    <property type="project" value="InterPro"/>
</dbReference>
<feature type="binding site" evidence="9">
    <location>
        <position position="171"/>
    </location>
    <ligand>
        <name>Zn(2+)</name>
        <dbReference type="ChEBI" id="CHEBI:29105"/>
        <label>1</label>
    </ligand>
</feature>
<keyword evidence="13" id="KW-1185">Reference proteome</keyword>
<keyword evidence="7" id="KW-0482">Metalloprotease</keyword>
<comment type="similarity">
    <text evidence="1">Belongs to the peptidase M10A family.</text>
</comment>
<dbReference type="PRINTS" id="PR00138">
    <property type="entry name" value="MATRIXIN"/>
</dbReference>
<name>A0A9P0AW75_BRAAE</name>
<dbReference type="PANTHER" id="PTHR10201">
    <property type="entry name" value="MATRIX METALLOPROTEINASE"/>
    <property type="match status" value="1"/>
</dbReference>
<evidence type="ECO:0000313" key="13">
    <source>
        <dbReference type="Proteomes" id="UP001154078"/>
    </source>
</evidence>
<feature type="binding site" evidence="9">
    <location>
        <position position="238"/>
    </location>
    <ligand>
        <name>Zn(2+)</name>
        <dbReference type="ChEBI" id="CHEBI:29105"/>
        <label>2</label>
        <note>catalytic</note>
    </ligand>
</feature>
<feature type="binding site" description="in inhibited form" evidence="9">
    <location>
        <position position="86"/>
    </location>
    <ligand>
        <name>Zn(2+)</name>
        <dbReference type="ChEBI" id="CHEBI:29105"/>
        <label>2</label>
        <note>catalytic</note>
    </ligand>
</feature>
<evidence type="ECO:0000256" key="3">
    <source>
        <dbReference type="ARBA" id="ARBA00022723"/>
    </source>
</evidence>
<evidence type="ECO:0000256" key="5">
    <source>
        <dbReference type="ARBA" id="ARBA00022801"/>
    </source>
</evidence>
<dbReference type="GO" id="GO:0031012">
    <property type="term" value="C:extracellular matrix"/>
    <property type="evidence" value="ECO:0007669"/>
    <property type="project" value="InterPro"/>
</dbReference>
<evidence type="ECO:0000256" key="9">
    <source>
        <dbReference type="PIRSR" id="PIRSR621190-2"/>
    </source>
</evidence>
<dbReference type="GO" id="GO:0006508">
    <property type="term" value="P:proteolysis"/>
    <property type="evidence" value="ECO:0007669"/>
    <property type="project" value="UniProtKB-KW"/>
</dbReference>
<feature type="binding site" evidence="9">
    <location>
        <position position="169"/>
    </location>
    <ligand>
        <name>Zn(2+)</name>
        <dbReference type="ChEBI" id="CHEBI:29105"/>
        <label>1</label>
    </ligand>
</feature>
<dbReference type="Gene3D" id="3.40.390.10">
    <property type="entry name" value="Collagenase (Catalytic Domain)"/>
    <property type="match status" value="1"/>
</dbReference>
<gene>
    <name evidence="12" type="ORF">MELIAE_LOCUS2229</name>
</gene>
<evidence type="ECO:0000256" key="1">
    <source>
        <dbReference type="ARBA" id="ARBA00010370"/>
    </source>
</evidence>
<keyword evidence="9" id="KW-0106">Calcium</keyword>
<accession>A0A9P0AW75</accession>
<dbReference type="PANTHER" id="PTHR10201:SF291">
    <property type="entry name" value="MATRIX METALLOPROTEINASE 1, ISOFORM C-RELATED"/>
    <property type="match status" value="1"/>
</dbReference>
<feature type="binding site" evidence="9">
    <location>
        <position position="194"/>
    </location>
    <ligand>
        <name>Ca(2+)</name>
        <dbReference type="ChEBI" id="CHEBI:29108"/>
        <label>2</label>
    </ligand>
</feature>
<feature type="binding site" evidence="9">
    <location>
        <position position="230"/>
    </location>
    <ligand>
        <name>Zn(2+)</name>
        <dbReference type="ChEBI" id="CHEBI:29105"/>
        <label>2</label>
        <note>catalytic</note>
    </ligand>
</feature>
<dbReference type="Proteomes" id="UP001154078">
    <property type="component" value="Chromosome 10"/>
</dbReference>
<dbReference type="SUPFAM" id="SSF47090">
    <property type="entry name" value="PGBD-like"/>
    <property type="match status" value="1"/>
</dbReference>
<evidence type="ECO:0000256" key="10">
    <source>
        <dbReference type="SAM" id="SignalP"/>
    </source>
</evidence>
<feature type="active site" evidence="8">
    <location>
        <position position="221"/>
    </location>
</feature>
<feature type="binding site" evidence="9">
    <location>
        <position position="224"/>
    </location>
    <ligand>
        <name>Zn(2+)</name>
        <dbReference type="ChEBI" id="CHEBI:29105"/>
        <label>2</label>
        <note>catalytic</note>
    </ligand>
</feature>
<feature type="binding site" evidence="9">
    <location>
        <position position="201"/>
    </location>
    <ligand>
        <name>Ca(2+)</name>
        <dbReference type="ChEBI" id="CHEBI:29108"/>
        <label>1</label>
    </ligand>
</feature>
<dbReference type="InterPro" id="IPR033739">
    <property type="entry name" value="M10A_MMP"/>
</dbReference>
<reference evidence="12" key="1">
    <citation type="submission" date="2021-12" db="EMBL/GenBank/DDBJ databases">
        <authorList>
            <person name="King R."/>
        </authorList>
    </citation>
    <scope>NUCLEOTIDE SEQUENCE</scope>
</reference>
<feature type="binding site" evidence="9">
    <location>
        <position position="176"/>
    </location>
    <ligand>
        <name>Ca(2+)</name>
        <dbReference type="ChEBI" id="CHEBI:29108"/>
        <label>3</label>
    </ligand>
</feature>
<organism evidence="12 13">
    <name type="scientific">Brassicogethes aeneus</name>
    <name type="common">Rape pollen beetle</name>
    <name type="synonym">Meligethes aeneus</name>
    <dbReference type="NCBI Taxonomy" id="1431903"/>
    <lineage>
        <taxon>Eukaryota</taxon>
        <taxon>Metazoa</taxon>
        <taxon>Ecdysozoa</taxon>
        <taxon>Arthropoda</taxon>
        <taxon>Hexapoda</taxon>
        <taxon>Insecta</taxon>
        <taxon>Pterygota</taxon>
        <taxon>Neoptera</taxon>
        <taxon>Endopterygota</taxon>
        <taxon>Coleoptera</taxon>
        <taxon>Polyphaga</taxon>
        <taxon>Cucujiformia</taxon>
        <taxon>Nitidulidae</taxon>
        <taxon>Meligethinae</taxon>
        <taxon>Brassicogethes</taxon>
    </lineage>
</organism>
<feature type="domain" description="Peptidase metallopeptidase" evidence="11">
    <location>
        <begin position="106"/>
        <end position="262"/>
    </location>
</feature>
<dbReference type="EMBL" id="OV121141">
    <property type="protein sequence ID" value="CAH0548864.1"/>
    <property type="molecule type" value="Genomic_DNA"/>
</dbReference>
<evidence type="ECO:0000256" key="4">
    <source>
        <dbReference type="ARBA" id="ARBA00022729"/>
    </source>
</evidence>
<feature type="binding site" evidence="9">
    <location>
        <position position="200"/>
    </location>
    <ligand>
        <name>Ca(2+)</name>
        <dbReference type="ChEBI" id="CHEBI:29108"/>
        <label>3</label>
    </ligand>
</feature>
<dbReference type="CDD" id="cd04278">
    <property type="entry name" value="ZnMc_MMP"/>
    <property type="match status" value="1"/>
</dbReference>
<dbReference type="GO" id="GO:0030574">
    <property type="term" value="P:collagen catabolic process"/>
    <property type="evidence" value="ECO:0007669"/>
    <property type="project" value="TreeGrafter"/>
</dbReference>
<dbReference type="InterPro" id="IPR001818">
    <property type="entry name" value="Pept_M10_metallopeptidase"/>
</dbReference>
<feature type="binding site" evidence="9">
    <location>
        <position position="220"/>
    </location>
    <ligand>
        <name>Zn(2+)</name>
        <dbReference type="ChEBI" id="CHEBI:29105"/>
        <label>2</label>
        <note>catalytic</note>
    </ligand>
</feature>
<feature type="binding site" evidence="9">
    <location>
        <position position="203"/>
    </location>
    <ligand>
        <name>Ca(2+)</name>
        <dbReference type="ChEBI" id="CHEBI:29108"/>
        <label>3</label>
    </ligand>
</feature>
<evidence type="ECO:0000259" key="11">
    <source>
        <dbReference type="SMART" id="SM00235"/>
    </source>
</evidence>
<dbReference type="GO" id="GO:0004222">
    <property type="term" value="F:metalloendopeptidase activity"/>
    <property type="evidence" value="ECO:0007669"/>
    <property type="project" value="InterPro"/>
</dbReference>
<evidence type="ECO:0000256" key="6">
    <source>
        <dbReference type="ARBA" id="ARBA00022833"/>
    </source>
</evidence>
<dbReference type="InterPro" id="IPR002477">
    <property type="entry name" value="Peptidoglycan-bd-like"/>
</dbReference>
<feature type="binding site" evidence="9">
    <location>
        <position position="198"/>
    </location>
    <ligand>
        <name>Zn(2+)</name>
        <dbReference type="ChEBI" id="CHEBI:29105"/>
        <label>1</label>
    </ligand>
</feature>
<dbReference type="GO" id="GO:0030198">
    <property type="term" value="P:extracellular matrix organization"/>
    <property type="evidence" value="ECO:0007669"/>
    <property type="project" value="TreeGrafter"/>
</dbReference>
<dbReference type="InterPro" id="IPR036365">
    <property type="entry name" value="PGBD-like_sf"/>
</dbReference>
<feature type="signal peptide" evidence="10">
    <location>
        <begin position="1"/>
        <end position="19"/>
    </location>
</feature>
<evidence type="ECO:0000256" key="8">
    <source>
        <dbReference type="PIRSR" id="PIRSR621190-1"/>
    </source>
</evidence>
<feature type="chain" id="PRO_5040256129" description="Peptidase metallopeptidase domain-containing protein" evidence="10">
    <location>
        <begin position="20"/>
        <end position="270"/>
    </location>
</feature>
<dbReference type="Pfam" id="PF01471">
    <property type="entry name" value="PG_binding_1"/>
    <property type="match status" value="1"/>
</dbReference>
<keyword evidence="4 10" id="KW-0732">Signal</keyword>
<dbReference type="Pfam" id="PF00413">
    <property type="entry name" value="Peptidase_M10"/>
    <property type="match status" value="1"/>
</dbReference>
<evidence type="ECO:0000256" key="7">
    <source>
        <dbReference type="ARBA" id="ARBA00023049"/>
    </source>
</evidence>
<feature type="binding site" evidence="9">
    <location>
        <position position="203"/>
    </location>
    <ligand>
        <name>Ca(2+)</name>
        <dbReference type="ChEBI" id="CHEBI:29108"/>
        <label>1</label>
    </ligand>
</feature>
<dbReference type="InterPro" id="IPR024079">
    <property type="entry name" value="MetalloPept_cat_dom_sf"/>
</dbReference>
<comment type="cofactor">
    <cofactor evidence="9">
        <name>Ca(2+)</name>
        <dbReference type="ChEBI" id="CHEBI:29108"/>
    </cofactor>
    <text evidence="9">Can bind about 5 Ca(2+) ions per subunit.</text>
</comment>
<dbReference type="SUPFAM" id="SSF55486">
    <property type="entry name" value="Metalloproteases ('zincins'), catalytic domain"/>
    <property type="match status" value="1"/>
</dbReference>
<dbReference type="SMART" id="SM00235">
    <property type="entry name" value="ZnMc"/>
    <property type="match status" value="1"/>
</dbReference>
<dbReference type="InterPro" id="IPR021190">
    <property type="entry name" value="Pept_M10A"/>
</dbReference>
<comment type="cofactor">
    <cofactor evidence="9">
        <name>Zn(2+)</name>
        <dbReference type="ChEBI" id="CHEBI:29105"/>
    </cofactor>
    <text evidence="9">Binds 2 Zn(2+) ions per subunit.</text>
</comment>
<feature type="binding site" evidence="9">
    <location>
        <position position="159"/>
    </location>
    <ligand>
        <name>Ca(2+)</name>
        <dbReference type="ChEBI" id="CHEBI:29108"/>
        <label>2</label>
    </ligand>
</feature>
<dbReference type="InterPro" id="IPR006026">
    <property type="entry name" value="Peptidase_Metallo"/>
</dbReference>
<dbReference type="GO" id="GO:0005615">
    <property type="term" value="C:extracellular space"/>
    <property type="evidence" value="ECO:0007669"/>
    <property type="project" value="TreeGrafter"/>
</dbReference>
<evidence type="ECO:0000256" key="2">
    <source>
        <dbReference type="ARBA" id="ARBA00022670"/>
    </source>
</evidence>